<evidence type="ECO:0000313" key="2">
    <source>
        <dbReference type="Proteomes" id="UP000075324"/>
    </source>
</evidence>
<dbReference type="PATRIC" id="fig|153151.4.peg.1115"/>
<keyword evidence="1" id="KW-0808">Transferase</keyword>
<dbReference type="Proteomes" id="UP000075324">
    <property type="component" value="Unassembled WGS sequence"/>
</dbReference>
<protein>
    <submittedName>
        <fullName evidence="1">DNA polymerase IV</fullName>
        <ecNumber evidence="1">2.7.7.7</ecNumber>
    </submittedName>
</protein>
<dbReference type="RefSeq" id="WP_062678809.1">
    <property type="nucleotide sequence ID" value="NZ_JAZHOX010000059.1"/>
</dbReference>
<dbReference type="EC" id="2.7.7.7" evidence="1"/>
<dbReference type="GO" id="GO:0003887">
    <property type="term" value="F:DNA-directed DNA polymerase activity"/>
    <property type="evidence" value="ECO:0007669"/>
    <property type="project" value="UniProtKB-EC"/>
</dbReference>
<dbReference type="EMBL" id="LQYW01000144">
    <property type="protein sequence ID" value="KYD24990.1"/>
    <property type="molecule type" value="Genomic_DNA"/>
</dbReference>
<name>A0A150MKD2_9BACL</name>
<keyword evidence="1" id="KW-0548">Nucleotidyltransferase</keyword>
<organism evidence="1 2">
    <name type="scientific">Parageobacillus toebii</name>
    <dbReference type="NCBI Taxonomy" id="153151"/>
    <lineage>
        <taxon>Bacteria</taxon>
        <taxon>Bacillati</taxon>
        <taxon>Bacillota</taxon>
        <taxon>Bacilli</taxon>
        <taxon>Bacillales</taxon>
        <taxon>Anoxybacillaceae</taxon>
        <taxon>Parageobacillus</taxon>
    </lineage>
</organism>
<evidence type="ECO:0000313" key="1">
    <source>
        <dbReference type="EMBL" id="KYD24990.1"/>
    </source>
</evidence>
<gene>
    <name evidence="1" type="ORF">B4110_3805</name>
</gene>
<sequence length="73" mass="8610">MAQYHIPVNDELLHGLLPKDQGLTKLLEQILNQILEEEFEDATAVLDYPDRYRRRLRTTNGVERLSENIEFLN</sequence>
<reference evidence="1 2" key="1">
    <citation type="submission" date="2016-01" db="EMBL/GenBank/DDBJ databases">
        <title>Draft Genome Sequences of Seven Thermophilic Sporeformers Isolated from Foods.</title>
        <authorList>
            <person name="Berendsen E.M."/>
            <person name="Wells-Bennik M.H."/>
            <person name="Krawcyk A.O."/>
            <person name="De Jong A."/>
            <person name="Holsappel S."/>
            <person name="Eijlander R.T."/>
            <person name="Kuipers O.P."/>
        </authorList>
    </citation>
    <scope>NUCLEOTIDE SEQUENCE [LARGE SCALE GENOMIC DNA]</scope>
    <source>
        <strain evidence="1 2">B4110</strain>
    </source>
</reference>
<proteinExistence type="predicted"/>
<dbReference type="GeneID" id="301553780"/>
<accession>A0A150MKD2</accession>
<comment type="caution">
    <text evidence="1">The sequence shown here is derived from an EMBL/GenBank/DDBJ whole genome shotgun (WGS) entry which is preliminary data.</text>
</comment>
<dbReference type="AlphaFoldDB" id="A0A150MKD2"/>